<organism evidence="3 4">
    <name type="scientific">Candidatus Cyrtobacter comes</name>
    <dbReference type="NCBI Taxonomy" id="675776"/>
    <lineage>
        <taxon>Bacteria</taxon>
        <taxon>Pseudomonadati</taxon>
        <taxon>Pseudomonadota</taxon>
        <taxon>Alphaproteobacteria</taxon>
        <taxon>Rickettsiales</taxon>
        <taxon>Candidatus Midichloriaceae</taxon>
        <taxon>Candidatus Cyrtobacter</taxon>
    </lineage>
</organism>
<dbReference type="PANTHER" id="PTHR33371:SF4">
    <property type="entry name" value="INTERMEMBRANE PHOSPHOLIPID TRANSPORT SYSTEM BINDING PROTEIN MLAD"/>
    <property type="match status" value="1"/>
</dbReference>
<evidence type="ECO:0000256" key="1">
    <source>
        <dbReference type="SAM" id="Phobius"/>
    </source>
</evidence>
<gene>
    <name evidence="3" type="ORF">Cyrtocomes_01072</name>
</gene>
<dbReference type="Proteomes" id="UP001293791">
    <property type="component" value="Unassembled WGS sequence"/>
</dbReference>
<keyword evidence="1" id="KW-1133">Transmembrane helix</keyword>
<dbReference type="InterPro" id="IPR052336">
    <property type="entry name" value="MlaD_Phospholipid_Transporter"/>
</dbReference>
<dbReference type="EMBL" id="JARGYT010000088">
    <property type="protein sequence ID" value="MDZ5762681.1"/>
    <property type="molecule type" value="Genomic_DNA"/>
</dbReference>
<feature type="domain" description="Mce/MlaD" evidence="2">
    <location>
        <begin position="39"/>
        <end position="111"/>
    </location>
</feature>
<evidence type="ECO:0000259" key="2">
    <source>
        <dbReference type="Pfam" id="PF02470"/>
    </source>
</evidence>
<proteinExistence type="predicted"/>
<keyword evidence="1" id="KW-0812">Transmembrane</keyword>
<evidence type="ECO:0000313" key="4">
    <source>
        <dbReference type="Proteomes" id="UP001293791"/>
    </source>
</evidence>
<dbReference type="RefSeq" id="WP_322498129.1">
    <property type="nucleotide sequence ID" value="NZ_JARGYT010000088.1"/>
</dbReference>
<protein>
    <submittedName>
        <fullName evidence="3">Outer membrane lipid asymmetry maintenance protein MlaD-like protein</fullName>
    </submittedName>
</protein>
<dbReference type="Pfam" id="PF02470">
    <property type="entry name" value="MlaD"/>
    <property type="match status" value="1"/>
</dbReference>
<name>A0ABU5L988_9RICK</name>
<reference evidence="3 4" key="1">
    <citation type="submission" date="2023-02" db="EMBL/GenBank/DDBJ databases">
        <title>Host association and intracellularity evolved multiple times independently in the Rickettsiales.</title>
        <authorList>
            <person name="Castelli M."/>
            <person name="Nardi T."/>
            <person name="Gammuto L."/>
            <person name="Bellinzona G."/>
            <person name="Sabaneyeva E."/>
            <person name="Potekhin A."/>
            <person name="Serra V."/>
            <person name="Petroni G."/>
            <person name="Sassera D."/>
        </authorList>
    </citation>
    <scope>NUCLEOTIDE SEQUENCE [LARGE SCALE GENOMIC DNA]</scope>
    <source>
        <strain evidence="3 4">BOD18</strain>
    </source>
</reference>
<sequence>MYDRRLETLVGAIVLFASIFFAVFIYLSKDSGSSSSMFFAKFSDVNGLKTGSNVLLNGVRVGQVSKCRLDNDFNAIVEMLIDSSIALPVDTLASISGLGIFSSKNVELIPGHEDDIIKPGGEISMTKPSFSIENLIGKVLFGATSSK</sequence>
<keyword evidence="4" id="KW-1185">Reference proteome</keyword>
<dbReference type="PANTHER" id="PTHR33371">
    <property type="entry name" value="INTERMEMBRANE PHOSPHOLIPID TRANSPORT SYSTEM BINDING PROTEIN MLAD-RELATED"/>
    <property type="match status" value="1"/>
</dbReference>
<feature type="transmembrane region" description="Helical" evidence="1">
    <location>
        <begin position="6"/>
        <end position="27"/>
    </location>
</feature>
<comment type="caution">
    <text evidence="3">The sequence shown here is derived from an EMBL/GenBank/DDBJ whole genome shotgun (WGS) entry which is preliminary data.</text>
</comment>
<evidence type="ECO:0000313" key="3">
    <source>
        <dbReference type="EMBL" id="MDZ5762681.1"/>
    </source>
</evidence>
<keyword evidence="1" id="KW-0472">Membrane</keyword>
<accession>A0ABU5L988</accession>
<dbReference type="InterPro" id="IPR003399">
    <property type="entry name" value="Mce/MlaD"/>
</dbReference>